<keyword evidence="3" id="KW-1185">Reference proteome</keyword>
<dbReference type="EMBL" id="VDMD01000003">
    <property type="protein sequence ID" value="TRM66775.1"/>
    <property type="molecule type" value="Genomic_DNA"/>
</dbReference>
<evidence type="ECO:0000313" key="2">
    <source>
        <dbReference type="EMBL" id="TRM66775.1"/>
    </source>
</evidence>
<accession>A0A550CPQ3</accession>
<feature type="region of interest" description="Disordered" evidence="1">
    <location>
        <begin position="24"/>
        <end position="51"/>
    </location>
</feature>
<name>A0A550CPQ3_9AGAR</name>
<feature type="region of interest" description="Disordered" evidence="1">
    <location>
        <begin position="210"/>
        <end position="229"/>
    </location>
</feature>
<feature type="compositionally biased region" description="Basic and acidic residues" evidence="1">
    <location>
        <begin position="24"/>
        <end position="34"/>
    </location>
</feature>
<dbReference type="AlphaFoldDB" id="A0A550CPQ3"/>
<organism evidence="2 3">
    <name type="scientific">Schizophyllum amplum</name>
    <dbReference type="NCBI Taxonomy" id="97359"/>
    <lineage>
        <taxon>Eukaryota</taxon>
        <taxon>Fungi</taxon>
        <taxon>Dikarya</taxon>
        <taxon>Basidiomycota</taxon>
        <taxon>Agaricomycotina</taxon>
        <taxon>Agaricomycetes</taxon>
        <taxon>Agaricomycetidae</taxon>
        <taxon>Agaricales</taxon>
        <taxon>Schizophyllaceae</taxon>
        <taxon>Schizophyllum</taxon>
    </lineage>
</organism>
<evidence type="ECO:0000256" key="1">
    <source>
        <dbReference type="SAM" id="MobiDB-lite"/>
    </source>
</evidence>
<dbReference type="Proteomes" id="UP000320762">
    <property type="component" value="Unassembled WGS sequence"/>
</dbReference>
<reference evidence="2 3" key="1">
    <citation type="journal article" date="2019" name="New Phytol.">
        <title>Comparative genomics reveals unique wood-decay strategies and fruiting body development in the Schizophyllaceae.</title>
        <authorList>
            <person name="Almasi E."/>
            <person name="Sahu N."/>
            <person name="Krizsan K."/>
            <person name="Balint B."/>
            <person name="Kovacs G.M."/>
            <person name="Kiss B."/>
            <person name="Cseklye J."/>
            <person name="Drula E."/>
            <person name="Henrissat B."/>
            <person name="Nagy I."/>
            <person name="Chovatia M."/>
            <person name="Adam C."/>
            <person name="LaButti K."/>
            <person name="Lipzen A."/>
            <person name="Riley R."/>
            <person name="Grigoriev I.V."/>
            <person name="Nagy L.G."/>
        </authorList>
    </citation>
    <scope>NUCLEOTIDE SEQUENCE [LARGE SCALE GENOMIC DNA]</scope>
    <source>
        <strain evidence="2 3">NL-1724</strain>
    </source>
</reference>
<sequence length="410" mass="45555">MQVWRQVHSCLDVSLPRAQEHPIRIHRQTRDQCRSPRQPQSRPPPSLHLRSRPRHRQLHHLLLTLPLSPPSRCLFGPHGPRLAGAWNRKEVFRSTALGLWKSDMATSTDVALLRRVRIRLFETSPLGVVECDEGYDDEHDDERLTTRDKGELHAVQSPIPPSSITIPPSPSSSVPWPASDYSIAVQTYAKAVQRFTRRSYERQVRFLQTPSTWTTSPPTPPTPLGRLRPRVGRATSMCVDSFPASCFLISLSSERHPAPDDRDFKDRCIQPEVVDSAQRTGDGCDRMNYGAFGLRCDTVLFAGTRGGLAPLGSPSTLTTIPPTASVFDPTSALRSPLSSFHIGGTTTMALSLLGSYLASHTTDHTASRILPTPSPHTWHDGSTGSPLRVPLAAYVWPCMMMYAMYAQLFS</sequence>
<proteinExistence type="predicted"/>
<evidence type="ECO:0000313" key="3">
    <source>
        <dbReference type="Proteomes" id="UP000320762"/>
    </source>
</evidence>
<gene>
    <name evidence="2" type="ORF">BD626DRAFT_483769</name>
</gene>
<protein>
    <submittedName>
        <fullName evidence="2">Uncharacterized protein</fullName>
    </submittedName>
</protein>
<comment type="caution">
    <text evidence="2">The sequence shown here is derived from an EMBL/GenBank/DDBJ whole genome shotgun (WGS) entry which is preliminary data.</text>
</comment>